<feature type="domain" description="RCK N-terminal" evidence="7">
    <location>
        <begin position="1"/>
        <end position="117"/>
    </location>
</feature>
<dbReference type="SUPFAM" id="SSF51735">
    <property type="entry name" value="NAD(P)-binding Rossmann-fold domains"/>
    <property type="match status" value="2"/>
</dbReference>
<dbReference type="Gene3D" id="3.30.70.1450">
    <property type="entry name" value="Regulator of K+ conductance, C-terminal domain"/>
    <property type="match status" value="2"/>
</dbReference>
<evidence type="ECO:0000313" key="10">
    <source>
        <dbReference type="Proteomes" id="UP000092695"/>
    </source>
</evidence>
<dbReference type="Pfam" id="PF02254">
    <property type="entry name" value="TrkA_N"/>
    <property type="match status" value="2"/>
</dbReference>
<evidence type="ECO:0000256" key="5">
    <source>
        <dbReference type="ARBA" id="ARBA00023027"/>
    </source>
</evidence>
<proteinExistence type="predicted"/>
<keyword evidence="6" id="KW-0406">Ion transport</keyword>
<dbReference type="InterPro" id="IPR006037">
    <property type="entry name" value="RCK_C"/>
</dbReference>
<feature type="domain" description="RCK C-terminal" evidence="8">
    <location>
        <begin position="368"/>
        <end position="453"/>
    </location>
</feature>
<dbReference type="PROSITE" id="PS51202">
    <property type="entry name" value="RCK_C"/>
    <property type="match status" value="2"/>
</dbReference>
<dbReference type="Gene3D" id="3.40.50.720">
    <property type="entry name" value="NAD(P)-binding Rossmann-like Domain"/>
    <property type="match status" value="2"/>
</dbReference>
<evidence type="ECO:0000256" key="6">
    <source>
        <dbReference type="ARBA" id="ARBA00023065"/>
    </source>
</evidence>
<dbReference type="AlphaFoldDB" id="A0A193LKB1"/>
<dbReference type="PROSITE" id="PS51201">
    <property type="entry name" value="RCK_N"/>
    <property type="match status" value="2"/>
</dbReference>
<evidence type="ECO:0000256" key="3">
    <source>
        <dbReference type="ARBA" id="ARBA00022538"/>
    </source>
</evidence>
<dbReference type="InterPro" id="IPR036721">
    <property type="entry name" value="RCK_C_sf"/>
</dbReference>
<dbReference type="PRINTS" id="PR00335">
    <property type="entry name" value="KUPTAKETRKA"/>
</dbReference>
<dbReference type="EMBL" id="CP016268">
    <property type="protein sequence ID" value="ANO52839.1"/>
    <property type="molecule type" value="Genomic_DNA"/>
</dbReference>
<dbReference type="Pfam" id="PF02080">
    <property type="entry name" value="TrkA_C"/>
    <property type="match status" value="2"/>
</dbReference>
<dbReference type="NCBIfam" id="NF007039">
    <property type="entry name" value="PRK09496.3-2"/>
    <property type="match status" value="1"/>
</dbReference>
<evidence type="ECO:0000259" key="7">
    <source>
        <dbReference type="PROSITE" id="PS51201"/>
    </source>
</evidence>
<keyword evidence="4" id="KW-0630">Potassium</keyword>
<dbReference type="OrthoDB" id="9775180at2"/>
<dbReference type="GO" id="GO:0015079">
    <property type="term" value="F:potassium ion transmembrane transporter activity"/>
    <property type="evidence" value="ECO:0007669"/>
    <property type="project" value="InterPro"/>
</dbReference>
<dbReference type="SUPFAM" id="SSF116726">
    <property type="entry name" value="TrkA C-terminal domain-like"/>
    <property type="match status" value="2"/>
</dbReference>
<dbReference type="InterPro" id="IPR036291">
    <property type="entry name" value="NAD(P)-bd_dom_sf"/>
</dbReference>
<dbReference type="NCBIfam" id="NF007032">
    <property type="entry name" value="PRK09496.1-4"/>
    <property type="match status" value="1"/>
</dbReference>
<dbReference type="RefSeq" id="WP_068618568.1">
    <property type="nucleotide sequence ID" value="NZ_CP016268.1"/>
</dbReference>
<dbReference type="InterPro" id="IPR003148">
    <property type="entry name" value="RCK_N"/>
</dbReference>
<reference evidence="9 10" key="1">
    <citation type="submission" date="2016-06" db="EMBL/GenBank/DDBJ databases">
        <title>Complete genome sequence of a deep-branching marine Gamma Proteobacterium Woeseia oceani type strain XK5.</title>
        <authorList>
            <person name="Mu D."/>
            <person name="Du Z."/>
        </authorList>
    </citation>
    <scope>NUCLEOTIDE SEQUENCE [LARGE SCALE GENOMIC DNA]</scope>
    <source>
        <strain evidence="9 10">XK5</strain>
    </source>
</reference>
<keyword evidence="5" id="KW-0520">NAD</keyword>
<accession>A0A193LKB1</accession>
<dbReference type="FunFam" id="3.30.70.1450:FF:000001">
    <property type="entry name" value="Trk system potassium transporter TrkA"/>
    <property type="match status" value="1"/>
</dbReference>
<dbReference type="Proteomes" id="UP000092695">
    <property type="component" value="Chromosome"/>
</dbReference>
<protein>
    <recommendedName>
        <fullName evidence="1">Trk system potassium uptake protein TrkA</fullName>
    </recommendedName>
</protein>
<feature type="domain" description="RCK N-terminal" evidence="7">
    <location>
        <begin position="232"/>
        <end position="348"/>
    </location>
</feature>
<dbReference type="PANTHER" id="PTHR43833:SF5">
    <property type="entry name" value="TRK SYSTEM POTASSIUM UPTAKE PROTEIN TRKA"/>
    <property type="match status" value="1"/>
</dbReference>
<evidence type="ECO:0000256" key="1">
    <source>
        <dbReference type="ARBA" id="ARBA00017378"/>
    </source>
</evidence>
<name>A0A193LKB1_9GAMM</name>
<keyword evidence="10" id="KW-1185">Reference proteome</keyword>
<evidence type="ECO:0000259" key="8">
    <source>
        <dbReference type="PROSITE" id="PS51202"/>
    </source>
</evidence>
<keyword evidence="2" id="KW-0813">Transport</keyword>
<evidence type="ECO:0000256" key="4">
    <source>
        <dbReference type="ARBA" id="ARBA00022958"/>
    </source>
</evidence>
<dbReference type="InterPro" id="IPR050721">
    <property type="entry name" value="Trk_Ktr_HKT_K-transport"/>
</dbReference>
<dbReference type="NCBIfam" id="NF007031">
    <property type="entry name" value="PRK09496.1-2"/>
    <property type="match status" value="1"/>
</dbReference>
<dbReference type="InterPro" id="IPR006036">
    <property type="entry name" value="K_uptake_TrkA"/>
</dbReference>
<gene>
    <name evidence="9" type="ORF">BA177_18070</name>
</gene>
<organism evidence="9 10">
    <name type="scientific">Woeseia oceani</name>
    <dbReference type="NCBI Taxonomy" id="1548547"/>
    <lineage>
        <taxon>Bacteria</taxon>
        <taxon>Pseudomonadati</taxon>
        <taxon>Pseudomonadota</taxon>
        <taxon>Gammaproteobacteria</taxon>
        <taxon>Woeseiales</taxon>
        <taxon>Woeseiaceae</taxon>
        <taxon>Woeseia</taxon>
    </lineage>
</organism>
<dbReference type="NCBIfam" id="NF007030">
    <property type="entry name" value="PRK09496.1-1"/>
    <property type="match status" value="1"/>
</dbReference>
<evidence type="ECO:0000313" key="9">
    <source>
        <dbReference type="EMBL" id="ANO52839.1"/>
    </source>
</evidence>
<dbReference type="KEGG" id="woc:BA177_18070"/>
<evidence type="ECO:0000256" key="2">
    <source>
        <dbReference type="ARBA" id="ARBA00022448"/>
    </source>
</evidence>
<keyword evidence="3" id="KW-0633">Potassium transport</keyword>
<dbReference type="PANTHER" id="PTHR43833">
    <property type="entry name" value="POTASSIUM CHANNEL PROTEIN 2-RELATED-RELATED"/>
    <property type="match status" value="1"/>
</dbReference>
<dbReference type="FunFam" id="3.40.50.720:FF:000042">
    <property type="entry name" value="Trk system potassium transporter TrkA"/>
    <property type="match status" value="1"/>
</dbReference>
<sequence length="458" mass="50187">MKILILGAGQVGSSAAYHLSREEANEVTVVDMRADVLRDLQDRLDIRTVVGHAAYPDVLERAGANDADIIVALTDSDETNMVACQIAYTLYHTPTKIARIRSAEYMSAKKLFTQDAIPVDVRISPEQLVCEYVAQLILYPGALQVLDFANGRVRLVGARADEGGLLVGKKISTLKEHIPNTEGRIAAIYRAGQSLQPDGDTIVQEGDEVFFIAARQDIRIFMSEMRRLEDPVRRVVIAGGGNIGVRLAHALEQTNQVKIIERDPKRARLISEQLNKAIVLVGDAADEELLLEENIDNVDVFCALTNAEEANILSAMLAKRLGAHKVMALINRPSYAELVESGTIDIAISPQQVTIGSLLAHVRRGDVVKVHSLRRGAAEAIEAVAHGSEADSKVVGRKIEDIDLPRGTTIVAVVRGDEVMIAHHDTVIEPDDHVILFMTDRRKIESLEKLFQVGVKFV</sequence>
<feature type="domain" description="RCK C-terminal" evidence="8">
    <location>
        <begin position="143"/>
        <end position="227"/>
    </location>
</feature>
<dbReference type="GO" id="GO:0005886">
    <property type="term" value="C:plasma membrane"/>
    <property type="evidence" value="ECO:0007669"/>
    <property type="project" value="InterPro"/>
</dbReference>
<dbReference type="STRING" id="1548547.BA177_18070"/>